<comment type="caution">
    <text evidence="1">The sequence shown here is derived from an EMBL/GenBank/DDBJ whole genome shotgun (WGS) entry which is preliminary data.</text>
</comment>
<proteinExistence type="predicted"/>
<accession>A0ABQ2DFC4</accession>
<keyword evidence="2" id="KW-1185">Reference proteome</keyword>
<reference evidence="2" key="1">
    <citation type="journal article" date="2019" name="Int. J. Syst. Evol. Microbiol.">
        <title>The Global Catalogue of Microorganisms (GCM) 10K type strain sequencing project: providing services to taxonomists for standard genome sequencing and annotation.</title>
        <authorList>
            <consortium name="The Broad Institute Genomics Platform"/>
            <consortium name="The Broad Institute Genome Sequencing Center for Infectious Disease"/>
            <person name="Wu L."/>
            <person name="Ma J."/>
        </authorList>
    </citation>
    <scope>NUCLEOTIDE SEQUENCE [LARGE SCALE GENOMIC DNA]</scope>
    <source>
        <strain evidence="2">CGMCC 1.3685</strain>
    </source>
</reference>
<protein>
    <submittedName>
        <fullName evidence="1">Uncharacterized protein</fullName>
    </submittedName>
</protein>
<dbReference type="EMBL" id="BMKX01000002">
    <property type="protein sequence ID" value="GGJ55746.1"/>
    <property type="molecule type" value="Genomic_DNA"/>
</dbReference>
<organism evidence="1 2">
    <name type="scientific">Glutamicibacter ardleyensis</name>
    <dbReference type="NCBI Taxonomy" id="225894"/>
    <lineage>
        <taxon>Bacteria</taxon>
        <taxon>Bacillati</taxon>
        <taxon>Actinomycetota</taxon>
        <taxon>Actinomycetes</taxon>
        <taxon>Micrococcales</taxon>
        <taxon>Micrococcaceae</taxon>
        <taxon>Glutamicibacter</taxon>
    </lineage>
</organism>
<dbReference type="Proteomes" id="UP000606115">
    <property type="component" value="Unassembled WGS sequence"/>
</dbReference>
<sequence length="155" mass="17279">MGNSSARDNRIANTRERQKKALELRKAGATYEQIAEANIGYANRGTVQKAVKRAILEIPREEAKEVLALELSRLDDALRAIWPKIITGDLWAIDRLINLQNRRAQYLGLNERIPEDNSGEVKAALLGFLEGAKAKAAEIEAREATEQELPTVTED</sequence>
<name>A0ABQ2DFC4_9MICC</name>
<dbReference type="RefSeq" id="WP_188684550.1">
    <property type="nucleotide sequence ID" value="NZ_BMKX01000002.1"/>
</dbReference>
<evidence type="ECO:0000313" key="2">
    <source>
        <dbReference type="Proteomes" id="UP000606115"/>
    </source>
</evidence>
<evidence type="ECO:0000313" key="1">
    <source>
        <dbReference type="EMBL" id="GGJ55746.1"/>
    </source>
</evidence>
<gene>
    <name evidence="1" type="ORF">GCM10007173_13210</name>
</gene>
<dbReference type="GeneID" id="303303702"/>